<dbReference type="InterPro" id="IPR046357">
    <property type="entry name" value="PPIase_dom_sf"/>
</dbReference>
<proteinExistence type="predicted"/>
<dbReference type="PROSITE" id="PS50059">
    <property type="entry name" value="FKBP_PPIASE"/>
    <property type="match status" value="1"/>
</dbReference>
<reference evidence="8" key="1">
    <citation type="submission" date="2024-03" db="EMBL/GenBank/DDBJ databases">
        <title>WGS assembly of Saponaria officinalis var. Norfolk2.</title>
        <authorList>
            <person name="Jenkins J."/>
            <person name="Shu S."/>
            <person name="Grimwood J."/>
            <person name="Barry K."/>
            <person name="Goodstein D."/>
            <person name="Schmutz J."/>
            <person name="Leebens-Mack J."/>
            <person name="Osbourn A."/>
        </authorList>
    </citation>
    <scope>NUCLEOTIDE SEQUENCE [LARGE SCALE GENOMIC DNA]</scope>
    <source>
        <strain evidence="8">JIC</strain>
    </source>
</reference>
<organism evidence="8 9">
    <name type="scientific">Saponaria officinalis</name>
    <name type="common">Common soapwort</name>
    <name type="synonym">Lychnis saponaria</name>
    <dbReference type="NCBI Taxonomy" id="3572"/>
    <lineage>
        <taxon>Eukaryota</taxon>
        <taxon>Viridiplantae</taxon>
        <taxon>Streptophyta</taxon>
        <taxon>Embryophyta</taxon>
        <taxon>Tracheophyta</taxon>
        <taxon>Spermatophyta</taxon>
        <taxon>Magnoliopsida</taxon>
        <taxon>eudicotyledons</taxon>
        <taxon>Gunneridae</taxon>
        <taxon>Pentapetalae</taxon>
        <taxon>Caryophyllales</taxon>
        <taxon>Caryophyllaceae</taxon>
        <taxon>Caryophylleae</taxon>
        <taxon>Saponaria</taxon>
    </lineage>
</organism>
<dbReference type="GO" id="GO:0003755">
    <property type="term" value="F:peptidyl-prolyl cis-trans isomerase activity"/>
    <property type="evidence" value="ECO:0007669"/>
    <property type="project" value="UniProtKB-KW"/>
</dbReference>
<dbReference type="PANTHER" id="PTHR43811">
    <property type="entry name" value="FKBP-TYPE PEPTIDYL-PROLYL CIS-TRANS ISOMERASE FKPA"/>
    <property type="match status" value="1"/>
</dbReference>
<keyword evidence="4 5" id="KW-0413">Isomerase</keyword>
<dbReference type="SUPFAM" id="SSF54534">
    <property type="entry name" value="FKBP-like"/>
    <property type="match status" value="1"/>
</dbReference>
<sequence length="126" mass="13363">MSSSVGKSEANASVENGETATEVCSRTISNGLVFDELEIGKQDGKVASSGRKVTVHYTGRLKEQGQVFCSTVEKVHFKFRLGKDAAIDGLYLGIDGVQAGGKRSKGDDGVPPSACMAIEVELLRVR</sequence>
<dbReference type="AlphaFoldDB" id="A0AAW1IKP5"/>
<dbReference type="InterPro" id="IPR001179">
    <property type="entry name" value="PPIase_FKBP_dom"/>
</dbReference>
<evidence type="ECO:0000256" key="4">
    <source>
        <dbReference type="ARBA" id="ARBA00023235"/>
    </source>
</evidence>
<feature type="domain" description="PPIase FKBP-type" evidence="7">
    <location>
        <begin position="50"/>
        <end position="103"/>
    </location>
</feature>
<evidence type="ECO:0000256" key="3">
    <source>
        <dbReference type="ARBA" id="ARBA00023110"/>
    </source>
</evidence>
<comment type="catalytic activity">
    <reaction evidence="1 5">
        <text>[protein]-peptidylproline (omega=180) = [protein]-peptidylproline (omega=0)</text>
        <dbReference type="Rhea" id="RHEA:16237"/>
        <dbReference type="Rhea" id="RHEA-COMP:10747"/>
        <dbReference type="Rhea" id="RHEA-COMP:10748"/>
        <dbReference type="ChEBI" id="CHEBI:83833"/>
        <dbReference type="ChEBI" id="CHEBI:83834"/>
        <dbReference type="EC" id="5.2.1.8"/>
    </reaction>
</comment>
<dbReference type="EC" id="5.2.1.8" evidence="2 5"/>
<name>A0AAW1IKP5_SAPOF</name>
<dbReference type="PANTHER" id="PTHR43811:SF48">
    <property type="entry name" value="PEPTIDYL-PROLYL CIS-TRANS ISOMERASE FKBP43"/>
    <property type="match status" value="1"/>
</dbReference>
<feature type="region of interest" description="Disordered" evidence="6">
    <location>
        <begin position="1"/>
        <end position="20"/>
    </location>
</feature>
<comment type="caution">
    <text evidence="8">The sequence shown here is derived from an EMBL/GenBank/DDBJ whole genome shotgun (WGS) entry which is preliminary data.</text>
</comment>
<dbReference type="Pfam" id="PF00254">
    <property type="entry name" value="FKBP_C"/>
    <property type="match status" value="1"/>
</dbReference>
<evidence type="ECO:0000313" key="9">
    <source>
        <dbReference type="Proteomes" id="UP001443914"/>
    </source>
</evidence>
<evidence type="ECO:0000313" key="8">
    <source>
        <dbReference type="EMBL" id="KAK9689953.1"/>
    </source>
</evidence>
<evidence type="ECO:0000259" key="7">
    <source>
        <dbReference type="PROSITE" id="PS50059"/>
    </source>
</evidence>
<evidence type="ECO:0000256" key="6">
    <source>
        <dbReference type="SAM" id="MobiDB-lite"/>
    </source>
</evidence>
<keyword evidence="3 5" id="KW-0697">Rotamase</keyword>
<dbReference type="Gene3D" id="3.10.50.40">
    <property type="match status" value="1"/>
</dbReference>
<evidence type="ECO:0000256" key="2">
    <source>
        <dbReference type="ARBA" id="ARBA00013194"/>
    </source>
</evidence>
<evidence type="ECO:0000256" key="1">
    <source>
        <dbReference type="ARBA" id="ARBA00000971"/>
    </source>
</evidence>
<dbReference type="EMBL" id="JBDFQZ010000009">
    <property type="protein sequence ID" value="KAK9689953.1"/>
    <property type="molecule type" value="Genomic_DNA"/>
</dbReference>
<dbReference type="Proteomes" id="UP001443914">
    <property type="component" value="Unassembled WGS sequence"/>
</dbReference>
<keyword evidence="9" id="KW-1185">Reference proteome</keyword>
<gene>
    <name evidence="8" type="ORF">RND81_09G093900</name>
</gene>
<evidence type="ECO:0000256" key="5">
    <source>
        <dbReference type="PROSITE-ProRule" id="PRU00277"/>
    </source>
</evidence>
<protein>
    <recommendedName>
        <fullName evidence="2 5">peptidylprolyl isomerase</fullName>
        <ecNumber evidence="2 5">5.2.1.8</ecNumber>
    </recommendedName>
</protein>
<accession>A0AAW1IKP5</accession>